<evidence type="ECO:0000313" key="4">
    <source>
        <dbReference type="Proteomes" id="UP001315278"/>
    </source>
</evidence>
<comment type="caution">
    <text evidence="3">The sequence shown here is derived from an EMBL/GenBank/DDBJ whole genome shotgun (WGS) entry which is preliminary data.</text>
</comment>
<organism evidence="3 4">
    <name type="scientific">Bradyrhizobium jicamae</name>
    <dbReference type="NCBI Taxonomy" id="280332"/>
    <lineage>
        <taxon>Bacteria</taxon>
        <taxon>Pseudomonadati</taxon>
        <taxon>Pseudomonadota</taxon>
        <taxon>Alphaproteobacteria</taxon>
        <taxon>Hyphomicrobiales</taxon>
        <taxon>Nitrobacteraceae</taxon>
        <taxon>Bradyrhizobium</taxon>
    </lineage>
</organism>
<reference evidence="4" key="1">
    <citation type="journal article" date="2021" name="ISME J.">
        <title>Evolutionary origin and ecological implication of a unique nif island in free-living Bradyrhizobium lineages.</title>
        <authorList>
            <person name="Tao J."/>
        </authorList>
    </citation>
    <scope>NUCLEOTIDE SEQUENCE [LARGE SCALE GENOMIC DNA]</scope>
    <source>
        <strain evidence="4">SZCCT0434</strain>
    </source>
</reference>
<dbReference type="EMBL" id="JAFCJH010000076">
    <property type="protein sequence ID" value="MBR0801267.1"/>
    <property type="molecule type" value="Genomic_DNA"/>
</dbReference>
<feature type="signal peptide" evidence="2">
    <location>
        <begin position="1"/>
        <end position="27"/>
    </location>
</feature>
<evidence type="ECO:0000313" key="3">
    <source>
        <dbReference type="EMBL" id="MBR0801267.1"/>
    </source>
</evidence>
<accession>A0ABS5FWV7</accession>
<protein>
    <submittedName>
        <fullName evidence="3">Uncharacterized protein</fullName>
    </submittedName>
</protein>
<sequence length="82" mass="8812">MIGCRKATRTRAAAATIMSLLIAPVHAQIGQNGGAYRGPPVVERPKIDEKAYKAALDRIPDPNKKYDPWGVARPTESAKGAK</sequence>
<evidence type="ECO:0000256" key="1">
    <source>
        <dbReference type="SAM" id="MobiDB-lite"/>
    </source>
</evidence>
<name>A0ABS5FWV7_9BRAD</name>
<keyword evidence="4" id="KW-1185">Reference proteome</keyword>
<dbReference type="Proteomes" id="UP001315278">
    <property type="component" value="Unassembled WGS sequence"/>
</dbReference>
<feature type="chain" id="PRO_5045128646" evidence="2">
    <location>
        <begin position="28"/>
        <end position="82"/>
    </location>
</feature>
<gene>
    <name evidence="3" type="ORF">JQ615_38555</name>
</gene>
<evidence type="ECO:0000256" key="2">
    <source>
        <dbReference type="SAM" id="SignalP"/>
    </source>
</evidence>
<keyword evidence="2" id="KW-0732">Signal</keyword>
<feature type="region of interest" description="Disordered" evidence="1">
    <location>
        <begin position="63"/>
        <end position="82"/>
    </location>
</feature>
<proteinExistence type="predicted"/>